<dbReference type="Proteomes" id="UP000054564">
    <property type="component" value="Unassembled WGS sequence"/>
</dbReference>
<reference evidence="2" key="1">
    <citation type="submission" date="2014-03" db="EMBL/GenBank/DDBJ databases">
        <title>The Genome Sequence of Puccinia striiformis f. sp. tritici PST-78.</title>
        <authorList>
            <consortium name="The Broad Institute Genome Sequencing Platform"/>
            <person name="Cuomo C."/>
            <person name="Hulbert S."/>
            <person name="Chen X."/>
            <person name="Walker B."/>
            <person name="Young S.K."/>
            <person name="Zeng Q."/>
            <person name="Gargeya S."/>
            <person name="Fitzgerald M."/>
            <person name="Haas B."/>
            <person name="Abouelleil A."/>
            <person name="Alvarado L."/>
            <person name="Arachchi H.M."/>
            <person name="Berlin A.M."/>
            <person name="Chapman S.B."/>
            <person name="Goldberg J."/>
            <person name="Griggs A."/>
            <person name="Gujja S."/>
            <person name="Hansen M."/>
            <person name="Howarth C."/>
            <person name="Imamovic A."/>
            <person name="Larimer J."/>
            <person name="McCowan C."/>
            <person name="Montmayeur A."/>
            <person name="Murphy C."/>
            <person name="Neiman D."/>
            <person name="Pearson M."/>
            <person name="Priest M."/>
            <person name="Roberts A."/>
            <person name="Saif S."/>
            <person name="Shea T."/>
            <person name="Sisk P."/>
            <person name="Sykes S."/>
            <person name="Wortman J."/>
            <person name="Nusbaum C."/>
            <person name="Birren B."/>
        </authorList>
    </citation>
    <scope>NUCLEOTIDE SEQUENCE [LARGE SCALE GENOMIC DNA]</scope>
    <source>
        <strain evidence="2">race PST-78</strain>
    </source>
</reference>
<dbReference type="EMBL" id="AJIL01000128">
    <property type="protein sequence ID" value="KNE93868.1"/>
    <property type="molecule type" value="Genomic_DNA"/>
</dbReference>
<evidence type="ECO:0000313" key="1">
    <source>
        <dbReference type="EMBL" id="KNE93868.1"/>
    </source>
</evidence>
<dbReference type="AlphaFoldDB" id="A0A0L0V3J6"/>
<keyword evidence="2" id="KW-1185">Reference proteome</keyword>
<gene>
    <name evidence="1" type="ORF">PSTG_12780</name>
</gene>
<protein>
    <submittedName>
        <fullName evidence="1">Uncharacterized protein</fullName>
    </submittedName>
</protein>
<proteinExistence type="predicted"/>
<evidence type="ECO:0000313" key="2">
    <source>
        <dbReference type="Proteomes" id="UP000054564"/>
    </source>
</evidence>
<sequence>MKISSLLNTSIVIMIQGEAMYVKSFDCRNYKHTRPFCAHGRNSMKDTKHQYSYKSFTDDPTVPITPYEPPSDYDITTPKTVHGHDHQCKNPSEAVCCDRGVRSPKVSLSSQNFPTSRISSCRTLTKNPQLISIRSPLFRKLKPTLRLSTSTFPQVAILFEITSTLVY</sequence>
<name>A0A0L0V3J6_9BASI</name>
<comment type="caution">
    <text evidence="1">The sequence shown here is derived from an EMBL/GenBank/DDBJ whole genome shotgun (WGS) entry which is preliminary data.</text>
</comment>
<organism evidence="1 2">
    <name type="scientific">Puccinia striiformis f. sp. tritici PST-78</name>
    <dbReference type="NCBI Taxonomy" id="1165861"/>
    <lineage>
        <taxon>Eukaryota</taxon>
        <taxon>Fungi</taxon>
        <taxon>Dikarya</taxon>
        <taxon>Basidiomycota</taxon>
        <taxon>Pucciniomycotina</taxon>
        <taxon>Pucciniomycetes</taxon>
        <taxon>Pucciniales</taxon>
        <taxon>Pucciniaceae</taxon>
        <taxon>Puccinia</taxon>
    </lineage>
</organism>
<accession>A0A0L0V3J6</accession>